<evidence type="ECO:0000259" key="3">
    <source>
        <dbReference type="PROSITE" id="PS51186"/>
    </source>
</evidence>
<keyword evidence="2" id="KW-0012">Acyltransferase</keyword>
<sequence>MTELKYQDLDLHNDQDVAEVAKIHCEAPGEWVPDHSYADDSVARAVENLRSSKHCSYVVLARRTDDRIVGMHWVQIEARSEAKFGNIFSLWVHPKYRQQGVATRLKELAEFWLRSNEVSEIRTNVYLENRRMMALNEKLGYKVVLVGMSKQLK</sequence>
<dbReference type="RefSeq" id="WP_099033845.1">
    <property type="nucleotide sequence ID" value="NZ_BMGJ01000005.1"/>
</dbReference>
<dbReference type="PANTHER" id="PTHR43877">
    <property type="entry name" value="AMINOALKYLPHOSPHONATE N-ACETYLTRANSFERASE-RELATED-RELATED"/>
    <property type="match status" value="1"/>
</dbReference>
<dbReference type="EMBL" id="BMGJ01000005">
    <property type="protein sequence ID" value="GGD62791.1"/>
    <property type="molecule type" value="Genomic_DNA"/>
</dbReference>
<dbReference type="SUPFAM" id="SSF55729">
    <property type="entry name" value="Acyl-CoA N-acyltransferases (Nat)"/>
    <property type="match status" value="1"/>
</dbReference>
<evidence type="ECO:0000313" key="4">
    <source>
        <dbReference type="EMBL" id="GGD62791.1"/>
    </source>
</evidence>
<dbReference type="CDD" id="cd04301">
    <property type="entry name" value="NAT_SF"/>
    <property type="match status" value="1"/>
</dbReference>
<dbReference type="PROSITE" id="PS51186">
    <property type="entry name" value="GNAT"/>
    <property type="match status" value="1"/>
</dbReference>
<dbReference type="Gene3D" id="3.40.630.30">
    <property type="match status" value="1"/>
</dbReference>
<organism evidence="4 5">
    <name type="scientific">Lacimicrobium alkaliphilum</name>
    <dbReference type="NCBI Taxonomy" id="1526571"/>
    <lineage>
        <taxon>Bacteria</taxon>
        <taxon>Pseudomonadati</taxon>
        <taxon>Pseudomonadota</taxon>
        <taxon>Gammaproteobacteria</taxon>
        <taxon>Alteromonadales</taxon>
        <taxon>Alteromonadaceae</taxon>
        <taxon>Lacimicrobium</taxon>
    </lineage>
</organism>
<dbReference type="Pfam" id="PF00583">
    <property type="entry name" value="Acetyltransf_1"/>
    <property type="match status" value="1"/>
</dbReference>
<protein>
    <recommendedName>
        <fullName evidence="3">N-acetyltransferase domain-containing protein</fullName>
    </recommendedName>
</protein>
<comment type="caution">
    <text evidence="4">The sequence shown here is derived from an EMBL/GenBank/DDBJ whole genome shotgun (WGS) entry which is preliminary data.</text>
</comment>
<feature type="domain" description="N-acetyltransferase" evidence="3">
    <location>
        <begin position="4"/>
        <end position="153"/>
    </location>
</feature>
<dbReference type="InterPro" id="IPR000182">
    <property type="entry name" value="GNAT_dom"/>
</dbReference>
<accession>A0ABQ1RD11</accession>
<dbReference type="Proteomes" id="UP000614272">
    <property type="component" value="Unassembled WGS sequence"/>
</dbReference>
<evidence type="ECO:0000313" key="5">
    <source>
        <dbReference type="Proteomes" id="UP000614272"/>
    </source>
</evidence>
<keyword evidence="1" id="KW-0808">Transferase</keyword>
<dbReference type="InterPro" id="IPR016181">
    <property type="entry name" value="Acyl_CoA_acyltransferase"/>
</dbReference>
<keyword evidence="5" id="KW-1185">Reference proteome</keyword>
<reference evidence="5" key="1">
    <citation type="journal article" date="2019" name="Int. J. Syst. Evol. Microbiol.">
        <title>The Global Catalogue of Microorganisms (GCM) 10K type strain sequencing project: providing services to taxonomists for standard genome sequencing and annotation.</title>
        <authorList>
            <consortium name="The Broad Institute Genomics Platform"/>
            <consortium name="The Broad Institute Genome Sequencing Center for Infectious Disease"/>
            <person name="Wu L."/>
            <person name="Ma J."/>
        </authorList>
    </citation>
    <scope>NUCLEOTIDE SEQUENCE [LARGE SCALE GENOMIC DNA]</scope>
    <source>
        <strain evidence="5">CGMCC 1.12923</strain>
    </source>
</reference>
<proteinExistence type="predicted"/>
<evidence type="ECO:0000256" key="1">
    <source>
        <dbReference type="ARBA" id="ARBA00022679"/>
    </source>
</evidence>
<dbReference type="InterPro" id="IPR050832">
    <property type="entry name" value="Bact_Acetyltransf"/>
</dbReference>
<evidence type="ECO:0000256" key="2">
    <source>
        <dbReference type="ARBA" id="ARBA00023315"/>
    </source>
</evidence>
<name>A0ABQ1RD11_9ALTE</name>
<gene>
    <name evidence="4" type="ORF">GCM10011357_17610</name>
</gene>